<evidence type="ECO:0000313" key="2">
    <source>
        <dbReference type="Proteomes" id="UP000006038"/>
    </source>
</evidence>
<dbReference type="Proteomes" id="UP000006038">
    <property type="component" value="Chromosome 3"/>
</dbReference>
<keyword evidence="2" id="KW-1185">Reference proteome</keyword>
<evidence type="ECO:0000313" key="1">
    <source>
        <dbReference type="EnsemblPlants" id="OB03G13310.1"/>
    </source>
</evidence>
<organism evidence="1">
    <name type="scientific">Oryza brachyantha</name>
    <name type="common">malo sina</name>
    <dbReference type="NCBI Taxonomy" id="4533"/>
    <lineage>
        <taxon>Eukaryota</taxon>
        <taxon>Viridiplantae</taxon>
        <taxon>Streptophyta</taxon>
        <taxon>Embryophyta</taxon>
        <taxon>Tracheophyta</taxon>
        <taxon>Spermatophyta</taxon>
        <taxon>Magnoliopsida</taxon>
        <taxon>Liliopsida</taxon>
        <taxon>Poales</taxon>
        <taxon>Poaceae</taxon>
        <taxon>BOP clade</taxon>
        <taxon>Oryzoideae</taxon>
        <taxon>Oryzeae</taxon>
        <taxon>Oryzinae</taxon>
        <taxon>Oryza</taxon>
    </lineage>
</organism>
<dbReference type="Gramene" id="OB03G13310.1">
    <property type="protein sequence ID" value="OB03G13310.1"/>
    <property type="gene ID" value="OB03G13310"/>
</dbReference>
<dbReference type="AlphaFoldDB" id="J3LJV5"/>
<proteinExistence type="predicted"/>
<reference evidence="1" key="1">
    <citation type="journal article" date="2013" name="Nat. Commun.">
        <title>Whole-genome sequencing of Oryza brachyantha reveals mechanisms underlying Oryza genome evolution.</title>
        <authorList>
            <person name="Chen J."/>
            <person name="Huang Q."/>
            <person name="Gao D."/>
            <person name="Wang J."/>
            <person name="Lang Y."/>
            <person name="Liu T."/>
            <person name="Li B."/>
            <person name="Bai Z."/>
            <person name="Luis Goicoechea J."/>
            <person name="Liang C."/>
            <person name="Chen C."/>
            <person name="Zhang W."/>
            <person name="Sun S."/>
            <person name="Liao Y."/>
            <person name="Zhang X."/>
            <person name="Yang L."/>
            <person name="Song C."/>
            <person name="Wang M."/>
            <person name="Shi J."/>
            <person name="Liu G."/>
            <person name="Liu J."/>
            <person name="Zhou H."/>
            <person name="Zhou W."/>
            <person name="Yu Q."/>
            <person name="An N."/>
            <person name="Chen Y."/>
            <person name="Cai Q."/>
            <person name="Wang B."/>
            <person name="Liu B."/>
            <person name="Min J."/>
            <person name="Huang Y."/>
            <person name="Wu H."/>
            <person name="Li Z."/>
            <person name="Zhang Y."/>
            <person name="Yin Y."/>
            <person name="Song W."/>
            <person name="Jiang J."/>
            <person name="Jackson S.A."/>
            <person name="Wing R.A."/>
            <person name="Wang J."/>
            <person name="Chen M."/>
        </authorList>
    </citation>
    <scope>NUCLEOTIDE SEQUENCE [LARGE SCALE GENOMIC DNA]</scope>
    <source>
        <strain evidence="1">cv. IRGC 101232</strain>
    </source>
</reference>
<reference evidence="1" key="2">
    <citation type="submission" date="2013-04" db="UniProtKB">
        <authorList>
            <consortium name="EnsemblPlants"/>
        </authorList>
    </citation>
    <scope>IDENTIFICATION</scope>
</reference>
<accession>J3LJV5</accession>
<dbReference type="EnsemblPlants" id="OB03G13310.1">
    <property type="protein sequence ID" value="OB03G13310.1"/>
    <property type="gene ID" value="OB03G13310"/>
</dbReference>
<name>J3LJV5_ORYBR</name>
<protein>
    <submittedName>
        <fullName evidence="1">Uncharacterized protein</fullName>
    </submittedName>
</protein>
<dbReference type="HOGENOM" id="CLU_2489936_0_0_1"/>
<sequence length="87" mass="9887">KVCFFAWLEDVSELIVYVAEANILCALSYQSCDHLCSSGVRYGDQVLGEMDLALVEWRLETPEVRAKVQKVFRFSSSPNLLDDLERA</sequence>